<evidence type="ECO:0008006" key="4">
    <source>
        <dbReference type="Google" id="ProtNLM"/>
    </source>
</evidence>
<organism evidence="2 3">
    <name type="scientific">Methyloceanibacter superfactus</name>
    <dbReference type="NCBI Taxonomy" id="1774969"/>
    <lineage>
        <taxon>Bacteria</taxon>
        <taxon>Pseudomonadati</taxon>
        <taxon>Pseudomonadota</taxon>
        <taxon>Alphaproteobacteria</taxon>
        <taxon>Hyphomicrobiales</taxon>
        <taxon>Hyphomicrobiaceae</taxon>
        <taxon>Methyloceanibacter</taxon>
    </lineage>
</organism>
<accession>A0A1E3VSE2</accession>
<sequence length="84" mass="8555">MKLNRKSGATIAMTAAAMLITGTLASTAMAETVKGQCFGVNGCKGQGACKGASNDCKGHNACKGKGWLSMTEEDCTNQGGTYKS</sequence>
<keyword evidence="1" id="KW-0732">Signal</keyword>
<dbReference type="RefSeq" id="WP_069442375.1">
    <property type="nucleotide sequence ID" value="NZ_LPWF01000029.1"/>
</dbReference>
<feature type="signal peptide" evidence="1">
    <location>
        <begin position="1"/>
        <end position="30"/>
    </location>
</feature>
<evidence type="ECO:0000313" key="2">
    <source>
        <dbReference type="EMBL" id="ODR96448.1"/>
    </source>
</evidence>
<dbReference type="EMBL" id="LPWF01000029">
    <property type="protein sequence ID" value="ODR96448.1"/>
    <property type="molecule type" value="Genomic_DNA"/>
</dbReference>
<gene>
    <name evidence="2" type="ORF">AUC69_14965</name>
</gene>
<dbReference type="STRING" id="1774969.AUC69_14965"/>
<name>A0A1E3VSE2_9HYPH</name>
<dbReference type="Proteomes" id="UP000094472">
    <property type="component" value="Unassembled WGS sequence"/>
</dbReference>
<proteinExistence type="predicted"/>
<protein>
    <recommendedName>
        <fullName evidence="4">Silver efflux pump</fullName>
    </recommendedName>
</protein>
<comment type="caution">
    <text evidence="2">The sequence shown here is derived from an EMBL/GenBank/DDBJ whole genome shotgun (WGS) entry which is preliminary data.</text>
</comment>
<evidence type="ECO:0000313" key="3">
    <source>
        <dbReference type="Proteomes" id="UP000094472"/>
    </source>
</evidence>
<evidence type="ECO:0000256" key="1">
    <source>
        <dbReference type="SAM" id="SignalP"/>
    </source>
</evidence>
<dbReference type="AlphaFoldDB" id="A0A1E3VSE2"/>
<dbReference type="OrthoDB" id="5616300at2"/>
<reference evidence="2 3" key="1">
    <citation type="journal article" date="2016" name="Environ. Microbiol.">
        <title>New Methyloceanibacter diversity from North Sea sediments includes methanotroph containing solely the soluble methane monooxygenase.</title>
        <authorList>
            <person name="Vekeman B."/>
            <person name="Kerckhof F.M."/>
            <person name="Cremers G."/>
            <person name="de Vos P."/>
            <person name="Vandamme P."/>
            <person name="Boon N."/>
            <person name="Op den Camp H.J."/>
            <person name="Heylen K."/>
        </authorList>
    </citation>
    <scope>NUCLEOTIDE SEQUENCE [LARGE SCALE GENOMIC DNA]</scope>
    <source>
        <strain evidence="2 3">R-67175</strain>
    </source>
</reference>
<feature type="chain" id="PRO_5009138530" description="Silver efflux pump" evidence="1">
    <location>
        <begin position="31"/>
        <end position="84"/>
    </location>
</feature>
<keyword evidence="3" id="KW-1185">Reference proteome</keyword>